<dbReference type="PANTHER" id="PTHR15319:SF1">
    <property type="entry name" value="TATA BOX-BINDING PROTEIN-ASSOCIATED FACTOR RNA POLYMERASE I SUBUNIT C"/>
    <property type="match status" value="1"/>
</dbReference>
<dbReference type="EMBL" id="BPVZ01000019">
    <property type="protein sequence ID" value="GKV02547.1"/>
    <property type="molecule type" value="Genomic_DNA"/>
</dbReference>
<dbReference type="AlphaFoldDB" id="A0AAV5IUW8"/>
<dbReference type="GO" id="GO:0001650">
    <property type="term" value="C:fibrillar center"/>
    <property type="evidence" value="ECO:0007669"/>
    <property type="project" value="TreeGrafter"/>
</dbReference>
<protein>
    <submittedName>
        <fullName evidence="1">Uncharacterized protein</fullName>
    </submittedName>
</protein>
<dbReference type="Proteomes" id="UP001054252">
    <property type="component" value="Unassembled WGS sequence"/>
</dbReference>
<dbReference type="GO" id="GO:0001164">
    <property type="term" value="F:RNA polymerase I core promoter sequence-specific DNA binding"/>
    <property type="evidence" value="ECO:0007669"/>
    <property type="project" value="TreeGrafter"/>
</dbReference>
<comment type="caution">
    <text evidence="1">The sequence shown here is derived from an EMBL/GenBank/DDBJ whole genome shotgun (WGS) entry which is preliminary data.</text>
</comment>
<evidence type="ECO:0000313" key="1">
    <source>
        <dbReference type="EMBL" id="GKV02547.1"/>
    </source>
</evidence>
<reference evidence="1 2" key="1">
    <citation type="journal article" date="2021" name="Commun. Biol.">
        <title>The genome of Shorea leprosula (Dipterocarpaceae) highlights the ecological relevance of drought in aseasonal tropical rainforests.</title>
        <authorList>
            <person name="Ng K.K.S."/>
            <person name="Kobayashi M.J."/>
            <person name="Fawcett J.A."/>
            <person name="Hatakeyama M."/>
            <person name="Paape T."/>
            <person name="Ng C.H."/>
            <person name="Ang C.C."/>
            <person name="Tnah L.H."/>
            <person name="Lee C.T."/>
            <person name="Nishiyama T."/>
            <person name="Sese J."/>
            <person name="O'Brien M.J."/>
            <person name="Copetti D."/>
            <person name="Mohd Noor M.I."/>
            <person name="Ong R.C."/>
            <person name="Putra M."/>
            <person name="Sireger I.Z."/>
            <person name="Indrioko S."/>
            <person name="Kosugi Y."/>
            <person name="Izuno A."/>
            <person name="Isagi Y."/>
            <person name="Lee S.L."/>
            <person name="Shimizu K.K."/>
        </authorList>
    </citation>
    <scope>NUCLEOTIDE SEQUENCE [LARGE SCALE GENOMIC DNA]</scope>
    <source>
        <strain evidence="1">214</strain>
    </source>
</reference>
<accession>A0AAV5IUW8</accession>
<dbReference type="InterPro" id="IPR038801">
    <property type="entry name" value="TAF1C"/>
</dbReference>
<evidence type="ECO:0000313" key="2">
    <source>
        <dbReference type="Proteomes" id="UP001054252"/>
    </source>
</evidence>
<keyword evidence="2" id="KW-1185">Reference proteome</keyword>
<proteinExistence type="predicted"/>
<name>A0AAV5IUW8_9ROSI</name>
<dbReference type="PANTHER" id="PTHR15319">
    <property type="entry name" value="TATA BOX-BINDING PROTEIN ASSOCIATED FACTOR RNA POLYMERASE I SUBUNIT C"/>
    <property type="match status" value="1"/>
</dbReference>
<sequence>MELSDEWKSQFPIRTSFKPPLLLSSSSLGPLCFNPKPNTPLEPLFSSPSLFPPILNPTPQLSLSRFLSTSSLPLSTAHSIASLFGASSYHHDPAATSFLFHNRLRLLHCPDQNIALVFFSTGSNHDQVGFLVLQVKEGKLEVVCNENNDVFVAKYRFNQKILRILVNPVGEFGDCLGNSTPDVVVGYLMACTMYSVHWFCIKIAESRNSPVVDYLGFKLFKTCSIAGACWSPHLPQESMVLLEDGSLFLFDLETYFRSQKPNACFKGSRLRVLWDDSVSLENHKWLGCEFSWHPRVLLVAGTNAVFSVDLRLDESNITCLANIEMLRLYAPVEKERFLAFSGARSSGFQFVLASNSLLILCDVRKPLMPLLYWAHDLGRPCYIDVFKLSELRSQACSEAHEWATKSGFCIILGSFWDCEFRLFCYGPSLPACEESIASGNSKPCKPFFSWELPSDLFLSVRECCCGSCLVREEFAKDALPGWIDWRQKKEIVLGFGILNQDLSNLLSESDEFGGFTLIRLMSSGKLEGQRYSASWELVKILHESHKESLLNFESSLLYFIEDEEYKFSRRFEYLKLEYLKGYLNGNLAEILDSKMRMSSKGPLEKEYSLDFHEILCEKLKVCGFGRFRSSPAIAAVFNEISLLTSVIEVALRQMWASLPMELLQLAFCSYSECFDVLLEKKKVSLDFAVVPNPPQLPPFFLRKPSCHSSKGSNRVQLSDSLTSAIGDTQKNYKDEDFDTLISQVCLKEDNPGEHTDTIGAGLELFDDLCPIKLNFDVHGTSFGSQQLETCNLLKNWFSMWQKNYRPYHELCTRTKFGKKDAEF</sequence>
<gene>
    <name evidence="1" type="ORF">SLEP1_g14979</name>
</gene>
<organism evidence="1 2">
    <name type="scientific">Rubroshorea leprosula</name>
    <dbReference type="NCBI Taxonomy" id="152421"/>
    <lineage>
        <taxon>Eukaryota</taxon>
        <taxon>Viridiplantae</taxon>
        <taxon>Streptophyta</taxon>
        <taxon>Embryophyta</taxon>
        <taxon>Tracheophyta</taxon>
        <taxon>Spermatophyta</taxon>
        <taxon>Magnoliopsida</taxon>
        <taxon>eudicotyledons</taxon>
        <taxon>Gunneridae</taxon>
        <taxon>Pentapetalae</taxon>
        <taxon>rosids</taxon>
        <taxon>malvids</taxon>
        <taxon>Malvales</taxon>
        <taxon>Dipterocarpaceae</taxon>
        <taxon>Rubroshorea</taxon>
    </lineage>
</organism>